<evidence type="ECO:0000313" key="11">
    <source>
        <dbReference type="Proteomes" id="UP000246800"/>
    </source>
</evidence>
<evidence type="ECO:0000313" key="14">
    <source>
        <dbReference type="Proteomes" id="UP000600220"/>
    </source>
</evidence>
<dbReference type="Proteomes" id="UP000600220">
    <property type="component" value="Unassembled WGS sequence"/>
</dbReference>
<dbReference type="eggNOG" id="COG1225">
    <property type="taxonomic scope" value="Bacteria"/>
</dbReference>
<evidence type="ECO:0000256" key="3">
    <source>
        <dbReference type="PIRSR" id="PIRSR000239-1"/>
    </source>
</evidence>
<feature type="domain" description="Thioredoxin" evidence="4">
    <location>
        <begin position="4"/>
        <end position="165"/>
    </location>
</feature>
<evidence type="ECO:0000313" key="7">
    <source>
        <dbReference type="EMBL" id="PWZ98921.1"/>
    </source>
</evidence>
<evidence type="ECO:0000313" key="5">
    <source>
        <dbReference type="EMBL" id="EGQ4385813.1"/>
    </source>
</evidence>
<accession>A0A166QH43</accession>
<dbReference type="PIRSF" id="PIRSF000239">
    <property type="entry name" value="AHPC"/>
    <property type="match status" value="1"/>
</dbReference>
<keyword evidence="2" id="KW-1015">Disulfide bond</keyword>
<dbReference type="EMBL" id="CP066884">
    <property type="protein sequence ID" value="QQM98278.1"/>
    <property type="molecule type" value="Genomic_DNA"/>
</dbReference>
<dbReference type="Proteomes" id="UP000256409">
    <property type="component" value="Unassembled WGS sequence"/>
</dbReference>
<dbReference type="STRING" id="937773.SPSINT_2281"/>
<evidence type="ECO:0000259" key="4">
    <source>
        <dbReference type="PROSITE" id="PS51352"/>
    </source>
</evidence>
<dbReference type="Pfam" id="PF00578">
    <property type="entry name" value="AhpC-TSA"/>
    <property type="match status" value="1"/>
</dbReference>
<dbReference type="EMBL" id="QQPC01000008">
    <property type="protein sequence ID" value="REA84021.1"/>
    <property type="molecule type" value="Genomic_DNA"/>
</dbReference>
<reference evidence="8 13" key="5">
    <citation type="submission" date="2020-12" db="EMBL/GenBank/DDBJ databases">
        <title>Whole genome sequencing and de novo assembly of Staphylococcus pseudintermedius: a novel pangenome approach to unravel pathogenesis of canine pyoderma.</title>
        <authorList>
            <person name="Ferrer L."/>
            <person name="Perez D."/>
            <person name="Fonticoba R."/>
            <person name="Vines J."/>
            <person name="Fabregas N."/>
            <person name="Madronero S."/>
            <person name="Meroni G."/>
            <person name="Martino P."/>
            <person name="Martinez S."/>
            <person name="Cusco A."/>
            <person name="Migura L."/>
            <person name="Francino O."/>
        </authorList>
    </citation>
    <scope>NUCLEOTIDE SEQUENCE [LARGE SCALE GENOMIC DNA]</scope>
    <source>
        <strain evidence="8 13">HSP080</strain>
    </source>
</reference>
<dbReference type="GeneID" id="93823930"/>
<protein>
    <submittedName>
        <fullName evidence="5 7">Peroxiredoxin</fullName>
    </submittedName>
</protein>
<dbReference type="Gene3D" id="3.40.30.10">
    <property type="entry name" value="Glutaredoxin"/>
    <property type="match status" value="1"/>
</dbReference>
<evidence type="ECO:0000313" key="8">
    <source>
        <dbReference type="EMBL" id="QQM98278.1"/>
    </source>
</evidence>
<dbReference type="Proteomes" id="UP000246800">
    <property type="component" value="Unassembled WGS sequence"/>
</dbReference>
<dbReference type="InterPro" id="IPR000866">
    <property type="entry name" value="AhpC/TSA"/>
</dbReference>
<dbReference type="GO" id="GO:0016491">
    <property type="term" value="F:oxidoreductase activity"/>
    <property type="evidence" value="ECO:0007669"/>
    <property type="project" value="UniProtKB-KW"/>
</dbReference>
<dbReference type="InterPro" id="IPR013766">
    <property type="entry name" value="Thioredoxin_domain"/>
</dbReference>
<reference evidence="5 14" key="4">
    <citation type="submission" date="2018-11" db="EMBL/GenBank/DDBJ databases">
        <authorList>
            <consortium name="Veterinary Laboratory Investigation and Response Network"/>
        </authorList>
    </citation>
    <scope>NUCLEOTIDE SEQUENCE [LARGE SCALE GENOMIC DNA]</scope>
    <source>
        <strain evidence="5 14">SPSE-18-VL-LA-PA-Ryan-0021</strain>
    </source>
</reference>
<keyword evidence="14" id="KW-1185">Reference proteome</keyword>
<dbReference type="InterPro" id="IPR036249">
    <property type="entry name" value="Thioredoxin-like_sf"/>
</dbReference>
<keyword evidence="1" id="KW-0560">Oxidoreductase</keyword>
<dbReference type="InterPro" id="IPR024706">
    <property type="entry name" value="Peroxiredoxin_AhpC-typ"/>
</dbReference>
<dbReference type="EMBL" id="AAXKXX010000026">
    <property type="protein sequence ID" value="EGQ4385813.1"/>
    <property type="molecule type" value="Genomic_DNA"/>
</dbReference>
<dbReference type="EMBL" id="QEIT01000013">
    <property type="protein sequence ID" value="PWZ76372.1"/>
    <property type="molecule type" value="Genomic_DNA"/>
</dbReference>
<dbReference type="SUPFAM" id="SSF52833">
    <property type="entry name" value="Thioredoxin-like"/>
    <property type="match status" value="1"/>
</dbReference>
<evidence type="ECO:0000313" key="13">
    <source>
        <dbReference type="Proteomes" id="UP000595859"/>
    </source>
</evidence>
<gene>
    <name evidence="6" type="ORF">DD902_02930</name>
    <name evidence="7" type="ORF">DD924_05475</name>
    <name evidence="9" type="ORF">DV961_00965</name>
    <name evidence="5" type="ORF">EGV54_12210</name>
    <name evidence="8" type="ORF">JGZ15_00920</name>
</gene>
<dbReference type="OrthoDB" id="25753at2"/>
<dbReference type="GO" id="GO:0016209">
    <property type="term" value="F:antioxidant activity"/>
    <property type="evidence" value="ECO:0007669"/>
    <property type="project" value="InterPro"/>
</dbReference>
<feature type="active site" description="Cysteine sulfenic acid (-SOH) intermediate; for peroxidase activity" evidence="3">
    <location>
        <position position="50"/>
    </location>
</feature>
<evidence type="ECO:0000256" key="1">
    <source>
        <dbReference type="ARBA" id="ARBA00023002"/>
    </source>
</evidence>
<dbReference type="EMBL" id="QEIV01000446">
    <property type="protein sequence ID" value="PWZ98921.1"/>
    <property type="molecule type" value="Genomic_DNA"/>
</dbReference>
<organism evidence="7 10">
    <name type="scientific">Staphylococcus pseudintermedius</name>
    <dbReference type="NCBI Taxonomy" id="283734"/>
    <lineage>
        <taxon>Bacteria</taxon>
        <taxon>Bacillati</taxon>
        <taxon>Bacillota</taxon>
        <taxon>Bacilli</taxon>
        <taxon>Bacillales</taxon>
        <taxon>Staphylococcaceae</taxon>
        <taxon>Staphylococcus</taxon>
        <taxon>Staphylococcus intermedius group</taxon>
    </lineage>
</organism>
<reference evidence="10 11" key="1">
    <citation type="journal article" date="2018" name="Vet. Microbiol.">
        <title>Clonal diversity and geographic distribution of methicillin-resistant Staphylococcus pseudintermedius from Australian animals: Discovery of novel sequence types.</title>
        <authorList>
            <person name="Worthing K.A."/>
            <person name="Abraham S."/>
            <person name="Coombs G.W."/>
            <person name="Pang S."/>
            <person name="Saputra S."/>
            <person name="Jordan D."/>
            <person name="Trott D.J."/>
            <person name="Norris J.M."/>
        </authorList>
    </citation>
    <scope>NUCLEOTIDE SEQUENCE [LARGE SCALE GENOMIC DNA]</scope>
    <source>
        <strain evidence="6 11">ST525 1</strain>
        <strain evidence="7 10">ST71 3</strain>
    </source>
</reference>
<dbReference type="RefSeq" id="WP_014612838.1">
    <property type="nucleotide sequence ID" value="NZ_AP019372.1"/>
</dbReference>
<dbReference type="PANTHER" id="PTHR42852:SF13">
    <property type="entry name" value="PROTEIN DIPZ"/>
    <property type="match status" value="1"/>
</dbReference>
<dbReference type="Proteomes" id="UP000595859">
    <property type="component" value="Chromosome"/>
</dbReference>
<name>A0A166QH43_STAPS</name>
<dbReference type="AlphaFoldDB" id="A0A166QH43"/>
<evidence type="ECO:0000313" key="6">
    <source>
        <dbReference type="EMBL" id="PWZ76372.1"/>
    </source>
</evidence>
<evidence type="ECO:0000313" key="12">
    <source>
        <dbReference type="Proteomes" id="UP000256409"/>
    </source>
</evidence>
<dbReference type="InterPro" id="IPR050553">
    <property type="entry name" value="Thioredoxin_ResA/DsbE_sf"/>
</dbReference>
<proteinExistence type="predicted"/>
<evidence type="ECO:0000313" key="9">
    <source>
        <dbReference type="EMBL" id="REA84021.1"/>
    </source>
</evidence>
<dbReference type="PROSITE" id="PS51352">
    <property type="entry name" value="THIOREDOXIN_2"/>
    <property type="match status" value="1"/>
</dbReference>
<dbReference type="PANTHER" id="PTHR42852">
    <property type="entry name" value="THIOL:DISULFIDE INTERCHANGE PROTEIN DSBE"/>
    <property type="match status" value="1"/>
</dbReference>
<reference evidence="9" key="2">
    <citation type="journal article" date="2018" name="Vet. Microbiol.">
        <title>Methicillin-resistant staphylococci amongst veterinary personnel, personnel-owned pets, patients and the hospital environment of two small animal veterinary hospitals.</title>
        <authorList>
            <person name="Worthing K.A."/>
            <person name="Brown J."/>
            <person name="Gerber L."/>
            <person name="Abraham S."/>
            <person name="Trott D."/>
            <person name="Norris J.M."/>
        </authorList>
    </citation>
    <scope>NUCLEOTIDE SEQUENCE</scope>
    <source>
        <strain evidence="9">ST496-2</strain>
    </source>
</reference>
<sequence>MAEFTLGDQMPNFQLNATDGTTFDFHQFQQTHPNQWYFVINFRGSWCPVCMEELDSLIKNVGYFEKKNIQIILTSNDTAENLRQMVEEKQVPYPVLVDENNDFANTYGVYSHPDDSIYDDHGTHNEPAYFLVSEDNRLLYQQKQTNPFGRPSMIELRKIIQYIQKSYKKAE</sequence>
<reference evidence="12" key="3">
    <citation type="journal article" date="2018" name="Vet. Microbiol.">
        <title>Molecular epidemiology of methicillin-resistant staphylococci amongst veterinary personnel, personnel-owned pets, patients and the hospital environment of two companion animal veterinary hospitals.</title>
        <authorList>
            <person name="Worthing K.A."/>
            <person name="Brown J."/>
            <person name="Gerber L."/>
            <person name="Abraham S."/>
            <person name="Trott D."/>
            <person name="Norris J.M."/>
        </authorList>
    </citation>
    <scope>NUCLEOTIDE SEQUENCE [LARGE SCALE GENOMIC DNA]</scope>
    <source>
        <strain evidence="12">ST496-2</strain>
    </source>
</reference>
<dbReference type="Proteomes" id="UP000246351">
    <property type="component" value="Unassembled WGS sequence"/>
</dbReference>
<evidence type="ECO:0000256" key="2">
    <source>
        <dbReference type="ARBA" id="ARBA00023157"/>
    </source>
</evidence>
<evidence type="ECO:0000313" key="10">
    <source>
        <dbReference type="Proteomes" id="UP000246351"/>
    </source>
</evidence>